<evidence type="ECO:0000313" key="2">
    <source>
        <dbReference type="Proteomes" id="UP000019141"/>
    </source>
</evidence>
<dbReference type="AlphaFoldDB" id="W4L586"/>
<dbReference type="HOGENOM" id="CLU_1352712_0_0_7"/>
<comment type="caution">
    <text evidence="1">The sequence shown here is derived from an EMBL/GenBank/DDBJ whole genome shotgun (WGS) entry which is preliminary data.</text>
</comment>
<sequence length="203" mass="23332">MRPPILPDDVSYTFADYFRLRIDIEELLIHFGYAYQVANYCLPRSTRLLERLPDLRNRIEESLPYVSLNNELARREFLIAPVLLEVVHYIQAKIRTEFPISVSAQLKGTVDYYVQQANNLLIVEAKNADLQQGFVQLAVELVAFDQWLTPDAPLLYGAVSMGNIWQFGILDRMAKQITQDFNLFRVPADLDDLMPILVAILAD</sequence>
<evidence type="ECO:0008006" key="3">
    <source>
        <dbReference type="Google" id="ProtNLM"/>
    </source>
</evidence>
<dbReference type="EMBL" id="AZHW01001460">
    <property type="protein sequence ID" value="ETW92496.1"/>
    <property type="molecule type" value="Genomic_DNA"/>
</dbReference>
<evidence type="ECO:0000313" key="1">
    <source>
        <dbReference type="EMBL" id="ETW92496.1"/>
    </source>
</evidence>
<reference evidence="1 2" key="1">
    <citation type="journal article" date="2014" name="Nature">
        <title>An environmental bacterial taxon with a large and distinct metabolic repertoire.</title>
        <authorList>
            <person name="Wilson M.C."/>
            <person name="Mori T."/>
            <person name="Ruckert C."/>
            <person name="Uria A.R."/>
            <person name="Helf M.J."/>
            <person name="Takada K."/>
            <person name="Gernert C."/>
            <person name="Steffens U.A."/>
            <person name="Heycke N."/>
            <person name="Schmitt S."/>
            <person name="Rinke C."/>
            <person name="Helfrich E.J."/>
            <person name="Brachmann A.O."/>
            <person name="Gurgui C."/>
            <person name="Wakimoto T."/>
            <person name="Kracht M."/>
            <person name="Crusemann M."/>
            <person name="Hentschel U."/>
            <person name="Abe I."/>
            <person name="Matsunaga S."/>
            <person name="Kalinowski J."/>
            <person name="Takeyama H."/>
            <person name="Piel J."/>
        </authorList>
    </citation>
    <scope>NUCLEOTIDE SEQUENCE [LARGE SCALE GENOMIC DNA]</scope>
    <source>
        <strain evidence="2">TSY1</strain>
    </source>
</reference>
<dbReference type="PATRIC" id="fig|1429438.4.peg.8082"/>
<proteinExistence type="predicted"/>
<name>W4L586_ENTF1</name>
<keyword evidence="2" id="KW-1185">Reference proteome</keyword>
<gene>
    <name evidence="1" type="ORF">ETSY1_43365</name>
</gene>
<organism evidence="1 2">
    <name type="scientific">Entotheonella factor</name>
    <dbReference type="NCBI Taxonomy" id="1429438"/>
    <lineage>
        <taxon>Bacteria</taxon>
        <taxon>Pseudomonadati</taxon>
        <taxon>Nitrospinota/Tectimicrobiota group</taxon>
        <taxon>Candidatus Tectimicrobiota</taxon>
        <taxon>Candidatus Entotheonellia</taxon>
        <taxon>Candidatus Entotheonellales</taxon>
        <taxon>Candidatus Entotheonellaceae</taxon>
        <taxon>Candidatus Entotheonella</taxon>
    </lineage>
</organism>
<dbReference type="Proteomes" id="UP000019141">
    <property type="component" value="Unassembled WGS sequence"/>
</dbReference>
<accession>W4L586</accession>
<protein>
    <recommendedName>
        <fullName evidence="3">Type I restriction enzyme R protein N-terminal domain-containing protein</fullName>
    </recommendedName>
</protein>